<dbReference type="EMBL" id="BRXY01000033">
    <property type="protein sequence ID" value="GMH55284.1"/>
    <property type="molecule type" value="Genomic_DNA"/>
</dbReference>
<dbReference type="AlphaFoldDB" id="A0A9W6ZRK3"/>
<proteinExistence type="predicted"/>
<evidence type="ECO:0000313" key="2">
    <source>
        <dbReference type="EMBL" id="GMH55284.1"/>
    </source>
</evidence>
<dbReference type="OrthoDB" id="10517839at2759"/>
<reference evidence="3" key="1">
    <citation type="journal article" date="2023" name="Commun. Biol.">
        <title>Genome analysis of Parmales, the sister group of diatoms, reveals the evolutionary specialization of diatoms from phago-mixotrophs to photoautotrophs.</title>
        <authorList>
            <person name="Ban H."/>
            <person name="Sato S."/>
            <person name="Yoshikawa S."/>
            <person name="Yamada K."/>
            <person name="Nakamura Y."/>
            <person name="Ichinomiya M."/>
            <person name="Sato N."/>
            <person name="Blanc-Mathieu R."/>
            <person name="Endo H."/>
            <person name="Kuwata A."/>
            <person name="Ogata H."/>
        </authorList>
    </citation>
    <scope>NUCLEOTIDE SEQUENCE [LARGE SCALE GENOMIC DNA]</scope>
    <source>
        <strain evidence="3">NIES 3701</strain>
    </source>
</reference>
<protein>
    <submittedName>
        <fullName evidence="2">Uncharacterized protein</fullName>
    </submittedName>
</protein>
<feature type="transmembrane region" description="Helical" evidence="1">
    <location>
        <begin position="12"/>
        <end position="34"/>
    </location>
</feature>
<keyword evidence="1" id="KW-1133">Transmembrane helix</keyword>
<dbReference type="Proteomes" id="UP001165085">
    <property type="component" value="Unassembled WGS sequence"/>
</dbReference>
<organism evidence="2 3">
    <name type="scientific">Triparma strigata</name>
    <dbReference type="NCBI Taxonomy" id="1606541"/>
    <lineage>
        <taxon>Eukaryota</taxon>
        <taxon>Sar</taxon>
        <taxon>Stramenopiles</taxon>
        <taxon>Ochrophyta</taxon>
        <taxon>Bolidophyceae</taxon>
        <taxon>Parmales</taxon>
        <taxon>Triparmaceae</taxon>
        <taxon>Triparma</taxon>
    </lineage>
</organism>
<gene>
    <name evidence="2" type="ORF">TrST_g4656</name>
</gene>
<sequence>MANASRVFCDVVLYFLFVFLLSSLLGTTTTNSFLSPRPQIKRATLERSAATLVNAKSVDEDEAKRALEGIIPPRPSNPSDSANTKQDDIIDALRKEALSELKSTLVTSDDQLDIQTLIEEALDEEFEKAASKIKDSAFQLRSETEAELKDIKRDTKMSELLEADRLRLEAGEARVNSLVTKVQQETANVESAMSDLRRAQSNSVSDDPLMKVLNFRNLPLQKQAALTACILFTFRVPFDVISGTDVSGVIVQAFIAVAAGAYFLL</sequence>
<keyword evidence="1" id="KW-0472">Membrane</keyword>
<evidence type="ECO:0000313" key="3">
    <source>
        <dbReference type="Proteomes" id="UP001165085"/>
    </source>
</evidence>
<name>A0A9W6ZRK3_9STRA</name>
<accession>A0A9W6ZRK3</accession>
<evidence type="ECO:0000256" key="1">
    <source>
        <dbReference type="SAM" id="Phobius"/>
    </source>
</evidence>
<keyword evidence="1" id="KW-0812">Transmembrane</keyword>
<comment type="caution">
    <text evidence="2">The sequence shown here is derived from an EMBL/GenBank/DDBJ whole genome shotgun (WGS) entry which is preliminary data.</text>
</comment>
<keyword evidence="3" id="KW-1185">Reference proteome</keyword>